<dbReference type="Gene3D" id="3.40.50.1970">
    <property type="match status" value="1"/>
</dbReference>
<dbReference type="InterPro" id="IPR001670">
    <property type="entry name" value="ADH_Fe/GldA"/>
</dbReference>
<dbReference type="STRING" id="1469948.GCA_000732725_03975"/>
<dbReference type="CDD" id="cd08179">
    <property type="entry name" value="NADPH_BDH"/>
    <property type="match status" value="1"/>
</dbReference>
<protein>
    <submittedName>
        <fullName evidence="4">Alcohol dehydrogenase class IV</fullName>
    </submittedName>
</protein>
<evidence type="ECO:0000259" key="3">
    <source>
        <dbReference type="Pfam" id="PF25137"/>
    </source>
</evidence>
<proteinExistence type="predicted"/>
<dbReference type="Pfam" id="PF25137">
    <property type="entry name" value="ADH_Fe_C"/>
    <property type="match status" value="1"/>
</dbReference>
<accession>A0A4R1QQ60</accession>
<keyword evidence="1" id="KW-0560">Oxidoreductase</keyword>
<reference evidence="4 5" key="1">
    <citation type="submission" date="2019-03" db="EMBL/GenBank/DDBJ databases">
        <title>Genomic Encyclopedia of Type Strains, Phase IV (KMG-IV): sequencing the most valuable type-strain genomes for metagenomic binning, comparative biology and taxonomic classification.</title>
        <authorList>
            <person name="Goeker M."/>
        </authorList>
    </citation>
    <scope>NUCLEOTIDE SEQUENCE [LARGE SCALE GENOMIC DNA]</scope>
    <source>
        <strain evidence="4 5">DSM 100556</strain>
    </source>
</reference>
<comment type="caution">
    <text evidence="4">The sequence shown here is derived from an EMBL/GenBank/DDBJ whole genome shotgun (WGS) entry which is preliminary data.</text>
</comment>
<evidence type="ECO:0000313" key="5">
    <source>
        <dbReference type="Proteomes" id="UP000295718"/>
    </source>
</evidence>
<dbReference type="Proteomes" id="UP000295718">
    <property type="component" value="Unassembled WGS sequence"/>
</dbReference>
<dbReference type="PROSITE" id="PS00913">
    <property type="entry name" value="ADH_IRON_1"/>
    <property type="match status" value="1"/>
</dbReference>
<dbReference type="PANTHER" id="PTHR11496">
    <property type="entry name" value="ALCOHOL DEHYDROGENASE"/>
    <property type="match status" value="1"/>
</dbReference>
<gene>
    <name evidence="4" type="ORF">EDD76_11758</name>
</gene>
<dbReference type="FunFam" id="3.40.50.1970:FF:000003">
    <property type="entry name" value="Alcohol dehydrogenase, iron-containing"/>
    <property type="match status" value="1"/>
</dbReference>
<dbReference type="SUPFAM" id="SSF56796">
    <property type="entry name" value="Dehydroquinate synthase-like"/>
    <property type="match status" value="1"/>
</dbReference>
<dbReference type="EMBL" id="SLUO01000017">
    <property type="protein sequence ID" value="TCL55023.1"/>
    <property type="molecule type" value="Genomic_DNA"/>
</dbReference>
<dbReference type="GO" id="GO:0046872">
    <property type="term" value="F:metal ion binding"/>
    <property type="evidence" value="ECO:0007669"/>
    <property type="project" value="InterPro"/>
</dbReference>
<keyword evidence="5" id="KW-1185">Reference proteome</keyword>
<dbReference type="InterPro" id="IPR056798">
    <property type="entry name" value="ADH_Fe_C"/>
</dbReference>
<feature type="domain" description="Alcohol dehydrogenase iron-type/glycerol dehydrogenase GldA" evidence="2">
    <location>
        <begin position="7"/>
        <end position="175"/>
    </location>
</feature>
<dbReference type="OrthoDB" id="9804734at2"/>
<dbReference type="GO" id="GO:0004022">
    <property type="term" value="F:alcohol dehydrogenase (NAD+) activity"/>
    <property type="evidence" value="ECO:0007669"/>
    <property type="project" value="TreeGrafter"/>
</dbReference>
<dbReference type="InterPro" id="IPR018211">
    <property type="entry name" value="ADH_Fe_CS"/>
</dbReference>
<feature type="domain" description="Fe-containing alcohol dehydrogenase-like C-terminal" evidence="3">
    <location>
        <begin position="187"/>
        <end position="382"/>
    </location>
</feature>
<dbReference type="PANTHER" id="PTHR11496:SF83">
    <property type="entry name" value="HYDROXYACID-OXOACID TRANSHYDROGENASE, MITOCHONDRIAL"/>
    <property type="match status" value="1"/>
</dbReference>
<organism evidence="4 5">
    <name type="scientific">Kineothrix alysoides</name>
    <dbReference type="NCBI Taxonomy" id="1469948"/>
    <lineage>
        <taxon>Bacteria</taxon>
        <taxon>Bacillati</taxon>
        <taxon>Bacillota</taxon>
        <taxon>Clostridia</taxon>
        <taxon>Lachnospirales</taxon>
        <taxon>Lachnospiraceae</taxon>
        <taxon>Kineothrix</taxon>
    </lineage>
</organism>
<dbReference type="InterPro" id="IPR034802">
    <property type="entry name" value="NADPH_BDH"/>
</dbReference>
<dbReference type="AlphaFoldDB" id="A0A4R1QQ60"/>
<dbReference type="FunFam" id="1.20.1090.10:FF:000001">
    <property type="entry name" value="Aldehyde-alcohol dehydrogenase"/>
    <property type="match status" value="1"/>
</dbReference>
<dbReference type="InterPro" id="IPR039697">
    <property type="entry name" value="Alcohol_dehydrogenase_Fe"/>
</dbReference>
<evidence type="ECO:0000256" key="1">
    <source>
        <dbReference type="ARBA" id="ARBA00023002"/>
    </source>
</evidence>
<evidence type="ECO:0000259" key="2">
    <source>
        <dbReference type="Pfam" id="PF00465"/>
    </source>
</evidence>
<dbReference type="Pfam" id="PF00465">
    <property type="entry name" value="Fe-ADH"/>
    <property type="match status" value="1"/>
</dbReference>
<dbReference type="RefSeq" id="WP_031392594.1">
    <property type="nucleotide sequence ID" value="NZ_JPNB01000003.1"/>
</dbReference>
<name>A0A4R1QQ60_9FIRM</name>
<evidence type="ECO:0000313" key="4">
    <source>
        <dbReference type="EMBL" id="TCL55023.1"/>
    </source>
</evidence>
<sequence length="392" mass="42594">MNRFTLPRDIYYGKDSLEVLKTLEGKKAILVVGGSSMKRFGFLDKAIGYLKEAGIETLLFEGVEPDPSVETVMKGAEAMREFEPDWIVSMGGGSPIDAAKAMWAFYEYPETTFEDLITPFNFPALRTKAKFVAIPSTSGTATEVTAFSVITDYAKGIKYPLADFNITPDIAIVDPVLAETMPQSLVAYTGMDALTHAVEAYVSTLHTPFTDPLAIKAIQIVNSDLIKSYDGDKDSKELMHYGQCLAGMAFSNALLGIVHSMAHKTGAAFSTGHITHGLANAMYLPYVIKYNAKNEEAAKRYAEIAASIGIKGTTEDAINGLCERIVGLNNQMQIPNTLKEFGIVEEEFKEKIAAIAANAVGDACTGSNPRAIDPATMEKLFTCIYYGTEVDF</sequence>
<dbReference type="Gene3D" id="1.20.1090.10">
    <property type="entry name" value="Dehydroquinate synthase-like - alpha domain"/>
    <property type="match status" value="1"/>
</dbReference>